<name>A0AAD5MEV0_PARTN</name>
<gene>
    <name evidence="1" type="ORF">KIN20_014366</name>
</gene>
<sequence>MLRIPPTYRSNDCASTVLILFETKRRSDASFLQIFVWKRFVSFKLSGEVINPWLLEKSVFRAIFMESTFRSLPVHTPTTVPNVFLMA</sequence>
<dbReference type="EMBL" id="JAHQIW010002852">
    <property type="protein sequence ID" value="KAJ1356630.1"/>
    <property type="molecule type" value="Genomic_DNA"/>
</dbReference>
<proteinExistence type="predicted"/>
<dbReference type="AlphaFoldDB" id="A0AAD5MEV0"/>
<comment type="caution">
    <text evidence="1">The sequence shown here is derived from an EMBL/GenBank/DDBJ whole genome shotgun (WGS) entry which is preliminary data.</text>
</comment>
<organism evidence="1 2">
    <name type="scientific">Parelaphostrongylus tenuis</name>
    <name type="common">Meningeal worm</name>
    <dbReference type="NCBI Taxonomy" id="148309"/>
    <lineage>
        <taxon>Eukaryota</taxon>
        <taxon>Metazoa</taxon>
        <taxon>Ecdysozoa</taxon>
        <taxon>Nematoda</taxon>
        <taxon>Chromadorea</taxon>
        <taxon>Rhabditida</taxon>
        <taxon>Rhabditina</taxon>
        <taxon>Rhabditomorpha</taxon>
        <taxon>Strongyloidea</taxon>
        <taxon>Metastrongylidae</taxon>
        <taxon>Parelaphostrongylus</taxon>
    </lineage>
</organism>
<evidence type="ECO:0000313" key="1">
    <source>
        <dbReference type="EMBL" id="KAJ1356630.1"/>
    </source>
</evidence>
<protein>
    <submittedName>
        <fullName evidence="1">Uncharacterized protein</fullName>
    </submittedName>
</protein>
<dbReference type="Proteomes" id="UP001196413">
    <property type="component" value="Unassembled WGS sequence"/>
</dbReference>
<evidence type="ECO:0000313" key="2">
    <source>
        <dbReference type="Proteomes" id="UP001196413"/>
    </source>
</evidence>
<reference evidence="1" key="1">
    <citation type="submission" date="2021-06" db="EMBL/GenBank/DDBJ databases">
        <title>Parelaphostrongylus tenuis whole genome reference sequence.</title>
        <authorList>
            <person name="Garwood T.J."/>
            <person name="Larsen P.A."/>
            <person name="Fountain-Jones N.M."/>
            <person name="Garbe J.R."/>
            <person name="Macchietto M.G."/>
            <person name="Kania S.A."/>
            <person name="Gerhold R.W."/>
            <person name="Richards J.E."/>
            <person name="Wolf T.M."/>
        </authorList>
    </citation>
    <scope>NUCLEOTIDE SEQUENCE</scope>
    <source>
        <strain evidence="1">MNPRO001-30</strain>
        <tissue evidence="1">Meninges</tissue>
    </source>
</reference>
<accession>A0AAD5MEV0</accession>
<keyword evidence="2" id="KW-1185">Reference proteome</keyword>